<dbReference type="Gene3D" id="1.20.1270.420">
    <property type="match status" value="1"/>
</dbReference>
<geneLocation type="plasmid" evidence="3">
    <name>pp27494_1</name>
</geneLocation>
<dbReference type="KEGG" id="panr:A7J50_5956"/>
<reference evidence="2 3" key="1">
    <citation type="submission" date="2016-05" db="EMBL/GenBank/DDBJ databases">
        <title>Complete genome sequence of Pseudomonas antarctica PAMC 27494.</title>
        <authorList>
            <person name="Lee J."/>
        </authorList>
    </citation>
    <scope>NUCLEOTIDE SEQUENCE [LARGE SCALE GENOMIC DNA]</scope>
    <source>
        <strain evidence="2 3">PAMC 27494</strain>
        <plasmid evidence="3">Plasmid pp27494_1</plasmid>
    </source>
</reference>
<dbReference type="AlphaFoldDB" id="A0A172ZA90"/>
<evidence type="ECO:0000256" key="1">
    <source>
        <dbReference type="SAM" id="Coils"/>
    </source>
</evidence>
<dbReference type="PATRIC" id="fig|219572.3.peg.6111"/>
<feature type="coiled-coil region" evidence="1">
    <location>
        <begin position="106"/>
        <end position="140"/>
    </location>
</feature>
<proteinExistence type="predicted"/>
<dbReference type="RefSeq" id="WP_064455094.1">
    <property type="nucleotide sequence ID" value="NZ_CP015601.1"/>
</dbReference>
<feature type="coiled-coil region" evidence="1">
    <location>
        <begin position="29"/>
        <end position="56"/>
    </location>
</feature>
<evidence type="ECO:0000313" key="3">
    <source>
        <dbReference type="Proteomes" id="UP000077829"/>
    </source>
</evidence>
<protein>
    <submittedName>
        <fullName evidence="2">Type III secretion protein HrpO</fullName>
    </submittedName>
</protein>
<dbReference type="Proteomes" id="UP000077829">
    <property type="component" value="Plasmid pP27494_1"/>
</dbReference>
<sequence>MDEDLEVDLDRAALEHAICVLTPLRLHRQASAERARRQIEQELHQLQEQLLISTASLNQERDNQKLRRQQLSDTHLERTMELNDIERWHEKERRMLDHLAHIRQSVSQLRGRIEEQEYQLQQAQQAVKAHQRAVEKLSCMSESLDEN</sequence>
<gene>
    <name evidence="2" type="ORF">A7J50_5956</name>
</gene>
<accession>A0A172ZA90</accession>
<dbReference type="EMBL" id="CP015601">
    <property type="protein sequence ID" value="ANF89272.1"/>
    <property type="molecule type" value="Genomic_DNA"/>
</dbReference>
<keyword evidence="2" id="KW-0614">Plasmid</keyword>
<name>A0A172ZA90_9PSED</name>
<organism evidence="2 3">
    <name type="scientific">Pseudomonas antarctica</name>
    <dbReference type="NCBI Taxonomy" id="219572"/>
    <lineage>
        <taxon>Bacteria</taxon>
        <taxon>Pseudomonadati</taxon>
        <taxon>Pseudomonadota</taxon>
        <taxon>Gammaproteobacteria</taxon>
        <taxon>Pseudomonadales</taxon>
        <taxon>Pseudomonadaceae</taxon>
        <taxon>Pseudomonas</taxon>
    </lineage>
</organism>
<evidence type="ECO:0000313" key="2">
    <source>
        <dbReference type="EMBL" id="ANF89272.1"/>
    </source>
</evidence>
<keyword evidence="1" id="KW-0175">Coiled coil</keyword>